<name>A0ABM0NWC5_PRUMU</name>
<evidence type="ECO:0000313" key="2">
    <source>
        <dbReference type="RefSeq" id="XP_008230791.1"/>
    </source>
</evidence>
<protein>
    <submittedName>
        <fullName evidence="2">Uncharacterized protein LOC103330027</fullName>
    </submittedName>
</protein>
<keyword evidence="1" id="KW-1185">Reference proteome</keyword>
<evidence type="ECO:0000313" key="1">
    <source>
        <dbReference type="Proteomes" id="UP000694861"/>
    </source>
</evidence>
<dbReference type="RefSeq" id="XP_008230791.1">
    <property type="nucleotide sequence ID" value="XM_008232569.2"/>
</dbReference>
<accession>A0ABM0NWC5</accession>
<dbReference type="Proteomes" id="UP000694861">
    <property type="component" value="Linkage group LG4"/>
</dbReference>
<organism evidence="1 2">
    <name type="scientific">Prunus mume</name>
    <name type="common">Japanese apricot</name>
    <name type="synonym">Armeniaca mume</name>
    <dbReference type="NCBI Taxonomy" id="102107"/>
    <lineage>
        <taxon>Eukaryota</taxon>
        <taxon>Viridiplantae</taxon>
        <taxon>Streptophyta</taxon>
        <taxon>Embryophyta</taxon>
        <taxon>Tracheophyta</taxon>
        <taxon>Spermatophyta</taxon>
        <taxon>Magnoliopsida</taxon>
        <taxon>eudicotyledons</taxon>
        <taxon>Gunneridae</taxon>
        <taxon>Pentapetalae</taxon>
        <taxon>rosids</taxon>
        <taxon>fabids</taxon>
        <taxon>Rosales</taxon>
        <taxon>Rosaceae</taxon>
        <taxon>Amygdaloideae</taxon>
        <taxon>Amygdaleae</taxon>
        <taxon>Prunus</taxon>
    </lineage>
</organism>
<dbReference type="GeneID" id="103330027"/>
<reference evidence="1" key="1">
    <citation type="journal article" date="2012" name="Nat. Commun.">
        <title>The genome of Prunus mume.</title>
        <authorList>
            <person name="Zhang Q."/>
            <person name="Chen W."/>
            <person name="Sun L."/>
            <person name="Zhao F."/>
            <person name="Huang B."/>
            <person name="Yang W."/>
            <person name="Tao Y."/>
            <person name="Wang J."/>
            <person name="Yuan Z."/>
            <person name="Fan G."/>
            <person name="Xing Z."/>
            <person name="Han C."/>
            <person name="Pan H."/>
            <person name="Zhong X."/>
            <person name="Shi W."/>
            <person name="Liang X."/>
            <person name="Du D."/>
            <person name="Sun F."/>
            <person name="Xu Z."/>
            <person name="Hao R."/>
            <person name="Lv T."/>
            <person name="Lv Y."/>
            <person name="Zheng Z."/>
            <person name="Sun M."/>
            <person name="Luo L."/>
            <person name="Cai M."/>
            <person name="Gao Y."/>
            <person name="Wang J."/>
            <person name="Yin Y."/>
            <person name="Xu X."/>
            <person name="Cheng T."/>
            <person name="Wang J."/>
        </authorList>
    </citation>
    <scope>NUCLEOTIDE SEQUENCE [LARGE SCALE GENOMIC DNA]</scope>
</reference>
<reference evidence="2" key="2">
    <citation type="submission" date="2025-08" db="UniProtKB">
        <authorList>
            <consortium name="RefSeq"/>
        </authorList>
    </citation>
    <scope>IDENTIFICATION</scope>
</reference>
<gene>
    <name evidence="2" type="primary">LOC103330027</name>
</gene>
<proteinExistence type="predicted"/>
<sequence length="180" mass="19744">MVAKSVANGCVLMESVREDPYRPGVLVGTLRDPFGVTWSFCNSAIGFLSSSQYLSVLLVSSLKPMKNSAHRAAKLLLLDNATPAVKFHYVTAAGTARKYETTGPLDSVVVFSDSMDSLTPDFIHTMEEKGSRLIIMCNKGVVRDAASRMVVYKEPTDDHDLSVALSRIADGLARERRRFI</sequence>